<dbReference type="SUPFAM" id="SSF55811">
    <property type="entry name" value="Nudix"/>
    <property type="match status" value="1"/>
</dbReference>
<evidence type="ECO:0000256" key="1">
    <source>
        <dbReference type="ARBA" id="ARBA00001946"/>
    </source>
</evidence>
<dbReference type="Proteomes" id="UP000295157">
    <property type="component" value="Unassembled WGS sequence"/>
</dbReference>
<dbReference type="InterPro" id="IPR020476">
    <property type="entry name" value="Nudix_hydrolase"/>
</dbReference>
<dbReference type="PANTHER" id="PTHR43046:SF16">
    <property type="entry name" value="ADP-RIBOSE PYROPHOSPHATASE YJHB-RELATED"/>
    <property type="match status" value="1"/>
</dbReference>
<dbReference type="EMBL" id="SMJZ01000409">
    <property type="protein sequence ID" value="TDB93091.1"/>
    <property type="molecule type" value="Genomic_DNA"/>
</dbReference>
<keyword evidence="2" id="KW-0378">Hydrolase</keyword>
<comment type="cofactor">
    <cofactor evidence="1">
        <name>Mg(2+)</name>
        <dbReference type="ChEBI" id="CHEBI:18420"/>
    </cofactor>
</comment>
<dbReference type="Gene3D" id="3.90.79.10">
    <property type="entry name" value="Nucleoside Triphosphate Pyrophosphohydrolase"/>
    <property type="match status" value="1"/>
</dbReference>
<protein>
    <submittedName>
        <fullName evidence="4">NUDIX domain-containing protein</fullName>
    </submittedName>
</protein>
<reference evidence="4 5" key="1">
    <citation type="submission" date="2019-02" db="EMBL/GenBank/DDBJ databases">
        <title>Draft genome sequences of novel Actinobacteria.</title>
        <authorList>
            <person name="Sahin N."/>
            <person name="Ay H."/>
            <person name="Saygin H."/>
        </authorList>
    </citation>
    <scope>NUCLEOTIDE SEQUENCE [LARGE SCALE GENOMIC DNA]</scope>
    <source>
        <strain evidence="4 5">KC201</strain>
    </source>
</reference>
<proteinExistence type="predicted"/>
<feature type="domain" description="Nudix hydrolase" evidence="3">
    <location>
        <begin position="45"/>
        <end position="184"/>
    </location>
</feature>
<comment type="caution">
    <text evidence="4">The sequence shown here is derived from an EMBL/GenBank/DDBJ whole genome shotgun (WGS) entry which is preliminary data.</text>
</comment>
<dbReference type="AlphaFoldDB" id="A0A4R4MJ05"/>
<accession>A0A4R4MJ05</accession>
<dbReference type="InterPro" id="IPR015797">
    <property type="entry name" value="NUDIX_hydrolase-like_dom_sf"/>
</dbReference>
<dbReference type="PRINTS" id="PR00502">
    <property type="entry name" value="NUDIXFAMILY"/>
</dbReference>
<keyword evidence="5" id="KW-1185">Reference proteome</keyword>
<evidence type="ECO:0000259" key="3">
    <source>
        <dbReference type="PROSITE" id="PS51462"/>
    </source>
</evidence>
<dbReference type="InterPro" id="IPR000086">
    <property type="entry name" value="NUDIX_hydrolase_dom"/>
</dbReference>
<gene>
    <name evidence="4" type="ORF">E1267_43575</name>
</gene>
<dbReference type="PANTHER" id="PTHR43046">
    <property type="entry name" value="GDP-MANNOSE MANNOSYL HYDROLASE"/>
    <property type="match status" value="1"/>
</dbReference>
<organism evidence="4 5">
    <name type="scientific">Nonomuraea longispora</name>
    <dbReference type="NCBI Taxonomy" id="1848320"/>
    <lineage>
        <taxon>Bacteria</taxon>
        <taxon>Bacillati</taxon>
        <taxon>Actinomycetota</taxon>
        <taxon>Actinomycetes</taxon>
        <taxon>Streptosporangiales</taxon>
        <taxon>Streptosporangiaceae</taxon>
        <taxon>Nonomuraea</taxon>
    </lineage>
</organism>
<dbReference type="OrthoDB" id="9814308at2"/>
<dbReference type="GO" id="GO:0016787">
    <property type="term" value="F:hydrolase activity"/>
    <property type="evidence" value="ECO:0007669"/>
    <property type="project" value="UniProtKB-KW"/>
</dbReference>
<dbReference type="Pfam" id="PF00293">
    <property type="entry name" value="NUDIX"/>
    <property type="match status" value="1"/>
</dbReference>
<dbReference type="PROSITE" id="PS51462">
    <property type="entry name" value="NUDIX"/>
    <property type="match status" value="1"/>
</dbReference>
<evidence type="ECO:0000313" key="5">
    <source>
        <dbReference type="Proteomes" id="UP000295157"/>
    </source>
</evidence>
<name>A0A4R4MJ05_9ACTN</name>
<evidence type="ECO:0000256" key="2">
    <source>
        <dbReference type="ARBA" id="ARBA00022801"/>
    </source>
</evidence>
<sequence length="188" mass="20896">MVQHLPGVIRARVGVRPRANARGHRVTKTRRIDYWRDPAAPKPTSRKASASVFVVNGDGNLLLLRRTDNDLWTIPTGGVKKGETVAQAGTRECREETGIEVEVTGLVGVFSTPDHVIVYMHGDKIDEVRQPINVCLRARVLGGALQADPKESREVRWVKPSDLDSYAIQPAIRHRIDCGLECVDPYIE</sequence>
<evidence type="ECO:0000313" key="4">
    <source>
        <dbReference type="EMBL" id="TDB93091.1"/>
    </source>
</evidence>